<evidence type="ECO:0000313" key="1">
    <source>
        <dbReference type="EMBL" id="KAK1144114.1"/>
    </source>
</evidence>
<organism evidence="1 2">
    <name type="scientific">Aspergillus melleus</name>
    <dbReference type="NCBI Taxonomy" id="138277"/>
    <lineage>
        <taxon>Eukaryota</taxon>
        <taxon>Fungi</taxon>
        <taxon>Dikarya</taxon>
        <taxon>Ascomycota</taxon>
        <taxon>Pezizomycotina</taxon>
        <taxon>Eurotiomycetes</taxon>
        <taxon>Eurotiomycetidae</taxon>
        <taxon>Eurotiales</taxon>
        <taxon>Aspergillaceae</taxon>
        <taxon>Aspergillus</taxon>
        <taxon>Aspergillus subgen. Circumdati</taxon>
    </lineage>
</organism>
<gene>
    <name evidence="1" type="ORF">N8T08_005776</name>
</gene>
<protein>
    <submittedName>
        <fullName evidence="1">Uncharacterized protein</fullName>
    </submittedName>
</protein>
<dbReference type="EMBL" id="JAOPJF010000033">
    <property type="protein sequence ID" value="KAK1144114.1"/>
    <property type="molecule type" value="Genomic_DNA"/>
</dbReference>
<evidence type="ECO:0000313" key="2">
    <source>
        <dbReference type="Proteomes" id="UP001177260"/>
    </source>
</evidence>
<sequence length="178" mass="19473">MRFCSLLCLYLLGQTTAAPIALAVHKGTLTRADSVNLDHRRLRSLSDDSNDNSIRAVTDVDSRDTTTLLQSPFHLFSSHNCNFPTCVSSNRPRESLRPRTDAGKMAVSYLPGALLAALGFALIFLVMRLVKRYGRYARAPGPGHDQQIGLVATKLEPGCVAADEEVSDDFDDTDYPMG</sequence>
<comment type="caution">
    <text evidence="1">The sequence shown here is derived from an EMBL/GenBank/DDBJ whole genome shotgun (WGS) entry which is preliminary data.</text>
</comment>
<proteinExistence type="predicted"/>
<reference evidence="1 2" key="1">
    <citation type="journal article" date="2023" name="ACS Omega">
        <title>Identification of the Neoaspergillic Acid Biosynthesis Gene Cluster by Establishing an In Vitro CRISPR-Ribonucleoprotein Genetic System in Aspergillus melleus.</title>
        <authorList>
            <person name="Yuan B."/>
            <person name="Grau M.F."/>
            <person name="Murata R.M."/>
            <person name="Torok T."/>
            <person name="Venkateswaran K."/>
            <person name="Stajich J.E."/>
            <person name="Wang C.C.C."/>
        </authorList>
    </citation>
    <scope>NUCLEOTIDE SEQUENCE [LARGE SCALE GENOMIC DNA]</scope>
    <source>
        <strain evidence="1 2">IMV 1140</strain>
    </source>
</reference>
<keyword evidence="2" id="KW-1185">Reference proteome</keyword>
<name>A0ACC3B1B1_9EURO</name>
<dbReference type="Proteomes" id="UP001177260">
    <property type="component" value="Unassembled WGS sequence"/>
</dbReference>
<accession>A0ACC3B1B1</accession>